<dbReference type="InterPro" id="IPR036515">
    <property type="entry name" value="Transposase_17_sf"/>
</dbReference>
<feature type="domain" description="Transposase IS200-like" evidence="1">
    <location>
        <begin position="14"/>
        <end position="187"/>
    </location>
</feature>
<organism evidence="2 3">
    <name type="scientific">Arenicella xantha</name>
    <dbReference type="NCBI Taxonomy" id="644221"/>
    <lineage>
        <taxon>Bacteria</taxon>
        <taxon>Pseudomonadati</taxon>
        <taxon>Pseudomonadota</taxon>
        <taxon>Gammaproteobacteria</taxon>
        <taxon>Arenicellales</taxon>
        <taxon>Arenicellaceae</taxon>
        <taxon>Arenicella</taxon>
    </lineage>
</organism>
<dbReference type="PANTHER" id="PTHR34322:SF2">
    <property type="entry name" value="TRANSPOSASE IS200-LIKE DOMAIN-CONTAINING PROTEIN"/>
    <property type="match status" value="1"/>
</dbReference>
<proteinExistence type="predicted"/>
<dbReference type="InParanoid" id="A0A395JF77"/>
<dbReference type="Gene3D" id="3.30.70.1290">
    <property type="entry name" value="Transposase IS200-like"/>
    <property type="match status" value="1"/>
</dbReference>
<sequence length="226" mass="25923">MTLPRSALVSLADIPYYHCVARCVRRAYLCGVDSYSGVSYEHRRQWLEDKLHETAGAFAIKLCAYAVMSNHYHVVLRVQADIADAWSEREVIRRWHSLFSGSVLSQHFMNGDALDPVLYERLLEDVEAWRARLCDISWYMRIVNEFIAREANKEDDCTGRFWEGRFKSQALLDDGALLSCMAYVDLNPIRAKTAKTPETSNHTSIKARIDLLNEPATTKPTLEDFT</sequence>
<dbReference type="PANTHER" id="PTHR34322">
    <property type="entry name" value="TRANSPOSASE, Y1_TNP DOMAIN-CONTAINING"/>
    <property type="match status" value="1"/>
</dbReference>
<dbReference type="EMBL" id="QNRT01000007">
    <property type="protein sequence ID" value="RBP48399.1"/>
    <property type="molecule type" value="Genomic_DNA"/>
</dbReference>
<gene>
    <name evidence="2" type="ORF">DFR28_1071</name>
</gene>
<dbReference type="GO" id="GO:0003677">
    <property type="term" value="F:DNA binding"/>
    <property type="evidence" value="ECO:0007669"/>
    <property type="project" value="InterPro"/>
</dbReference>
<dbReference type="AlphaFoldDB" id="A0A395JF77"/>
<protein>
    <recommendedName>
        <fullName evidence="1">Transposase IS200-like domain-containing protein</fullName>
    </recommendedName>
</protein>
<keyword evidence="3" id="KW-1185">Reference proteome</keyword>
<feature type="non-terminal residue" evidence="2">
    <location>
        <position position="226"/>
    </location>
</feature>
<accession>A0A395JF77</accession>
<dbReference type="SUPFAM" id="SSF143422">
    <property type="entry name" value="Transposase IS200-like"/>
    <property type="match status" value="1"/>
</dbReference>
<dbReference type="OrthoDB" id="9814067at2"/>
<dbReference type="GO" id="GO:0006313">
    <property type="term" value="P:DNA transposition"/>
    <property type="evidence" value="ECO:0007669"/>
    <property type="project" value="InterPro"/>
</dbReference>
<comment type="caution">
    <text evidence="2">The sequence shown here is derived from an EMBL/GenBank/DDBJ whole genome shotgun (WGS) entry which is preliminary data.</text>
</comment>
<name>A0A395JF77_9GAMM</name>
<reference evidence="2 3" key="1">
    <citation type="submission" date="2018-06" db="EMBL/GenBank/DDBJ databases">
        <title>Genomic Encyclopedia of Type Strains, Phase IV (KMG-IV): sequencing the most valuable type-strain genomes for metagenomic binning, comparative biology and taxonomic classification.</title>
        <authorList>
            <person name="Goeker M."/>
        </authorList>
    </citation>
    <scope>NUCLEOTIDE SEQUENCE [LARGE SCALE GENOMIC DNA]</scope>
    <source>
        <strain evidence="2 3">DSM 24032</strain>
    </source>
</reference>
<dbReference type="InterPro" id="IPR002686">
    <property type="entry name" value="Transposase_17"/>
</dbReference>
<dbReference type="GO" id="GO:0004803">
    <property type="term" value="F:transposase activity"/>
    <property type="evidence" value="ECO:0007669"/>
    <property type="project" value="InterPro"/>
</dbReference>
<evidence type="ECO:0000313" key="2">
    <source>
        <dbReference type="EMBL" id="RBP48399.1"/>
    </source>
</evidence>
<evidence type="ECO:0000313" key="3">
    <source>
        <dbReference type="Proteomes" id="UP000253083"/>
    </source>
</evidence>
<dbReference type="SMART" id="SM01321">
    <property type="entry name" value="Y1_Tnp"/>
    <property type="match status" value="1"/>
</dbReference>
<evidence type="ECO:0000259" key="1">
    <source>
        <dbReference type="SMART" id="SM01321"/>
    </source>
</evidence>
<dbReference type="Proteomes" id="UP000253083">
    <property type="component" value="Unassembled WGS sequence"/>
</dbReference>
<dbReference type="RefSeq" id="WP_113955662.1">
    <property type="nucleotide sequence ID" value="NZ_QNRT01000007.1"/>
</dbReference>